<comment type="caution">
    <text evidence="1">The sequence shown here is derived from an EMBL/GenBank/DDBJ whole genome shotgun (WGS) entry which is preliminary data.</text>
</comment>
<evidence type="ECO:0000313" key="2">
    <source>
        <dbReference type="Proteomes" id="UP000230557"/>
    </source>
</evidence>
<sequence length="225" mass="24751">MLFSKDKTEKGGAMRSIEEVVAYASGALSRAAHERLLADDPRDHAPKWHVYGLLGHMYAVIEAAKRIEQRLELDFDLVRLSALHDIGKIKQFPEACRLVDAGQGTNRLYVGHENRSAGYALKVLCLPGDDVAAIKWHGLAYQARPETIAQHLGSEGAFLKWMLLSAADAVGFGWTEAQKAGRPKTAERFEEAASLLGAMPDSRALQVACDAVRTWQPVDPLEFTL</sequence>
<dbReference type="SUPFAM" id="SSF109604">
    <property type="entry name" value="HD-domain/PDEase-like"/>
    <property type="match status" value="1"/>
</dbReference>
<gene>
    <name evidence="1" type="ORF">COT91_04885</name>
</gene>
<evidence type="ECO:0008006" key="3">
    <source>
        <dbReference type="Google" id="ProtNLM"/>
    </source>
</evidence>
<protein>
    <recommendedName>
        <fullName evidence="3">HD domain-containing protein</fullName>
    </recommendedName>
</protein>
<dbReference type="Gene3D" id="1.10.3210.10">
    <property type="entry name" value="Hypothetical protein af1432"/>
    <property type="match status" value="1"/>
</dbReference>
<organism evidence="1 2">
    <name type="scientific">Candidatus Doudnabacteria bacterium CG10_big_fil_rev_8_21_14_0_10_41_10</name>
    <dbReference type="NCBI Taxonomy" id="1974551"/>
    <lineage>
        <taxon>Bacteria</taxon>
        <taxon>Candidatus Doudnaibacteriota</taxon>
    </lineage>
</organism>
<accession>A0A2H0VCB8</accession>
<dbReference type="EMBL" id="PFAJ01000064">
    <property type="protein sequence ID" value="PIR96734.1"/>
    <property type="molecule type" value="Genomic_DNA"/>
</dbReference>
<dbReference type="Proteomes" id="UP000230557">
    <property type="component" value="Unassembled WGS sequence"/>
</dbReference>
<reference evidence="2" key="1">
    <citation type="submission" date="2017-09" db="EMBL/GenBank/DDBJ databases">
        <title>Depth-based differentiation of microbial function through sediment-hosted aquifers and enrichment of novel symbionts in the deep terrestrial subsurface.</title>
        <authorList>
            <person name="Probst A.J."/>
            <person name="Ladd B."/>
            <person name="Jarett J.K."/>
            <person name="Geller-Mcgrath D.E."/>
            <person name="Sieber C.M.K."/>
            <person name="Emerson J.B."/>
            <person name="Anantharaman K."/>
            <person name="Thomas B.C."/>
            <person name="Malmstrom R."/>
            <person name="Stieglmeier M."/>
            <person name="Klingl A."/>
            <person name="Woyke T."/>
            <person name="Ryan C.M."/>
            <person name="Banfield J.F."/>
        </authorList>
    </citation>
    <scope>NUCLEOTIDE SEQUENCE [LARGE SCALE GENOMIC DNA]</scope>
</reference>
<evidence type="ECO:0000313" key="1">
    <source>
        <dbReference type="EMBL" id="PIR96734.1"/>
    </source>
</evidence>
<name>A0A2H0VCB8_9BACT</name>
<proteinExistence type="predicted"/>
<dbReference type="AlphaFoldDB" id="A0A2H0VCB8"/>